<feature type="region of interest" description="Disordered" evidence="1">
    <location>
        <begin position="1"/>
        <end position="34"/>
    </location>
</feature>
<feature type="compositionally biased region" description="Basic and acidic residues" evidence="1">
    <location>
        <begin position="422"/>
        <end position="435"/>
    </location>
</feature>
<proteinExistence type="predicted"/>
<dbReference type="EMBL" id="QCYY01001826">
    <property type="protein sequence ID" value="ROT74975.1"/>
    <property type="molecule type" value="Genomic_DNA"/>
</dbReference>
<evidence type="ECO:0000256" key="1">
    <source>
        <dbReference type="SAM" id="MobiDB-lite"/>
    </source>
</evidence>
<dbReference type="Proteomes" id="UP000283509">
    <property type="component" value="Unassembled WGS sequence"/>
</dbReference>
<keyword evidence="3" id="KW-1185">Reference proteome</keyword>
<organism evidence="2 3">
    <name type="scientific">Penaeus vannamei</name>
    <name type="common">Whiteleg shrimp</name>
    <name type="synonym">Litopenaeus vannamei</name>
    <dbReference type="NCBI Taxonomy" id="6689"/>
    <lineage>
        <taxon>Eukaryota</taxon>
        <taxon>Metazoa</taxon>
        <taxon>Ecdysozoa</taxon>
        <taxon>Arthropoda</taxon>
        <taxon>Crustacea</taxon>
        <taxon>Multicrustacea</taxon>
        <taxon>Malacostraca</taxon>
        <taxon>Eumalacostraca</taxon>
        <taxon>Eucarida</taxon>
        <taxon>Decapoda</taxon>
        <taxon>Dendrobranchiata</taxon>
        <taxon>Penaeoidea</taxon>
        <taxon>Penaeidae</taxon>
        <taxon>Penaeus</taxon>
    </lineage>
</organism>
<reference evidence="2 3" key="1">
    <citation type="submission" date="2018-04" db="EMBL/GenBank/DDBJ databases">
        <authorList>
            <person name="Zhang X."/>
            <person name="Yuan J."/>
            <person name="Li F."/>
            <person name="Xiang J."/>
        </authorList>
    </citation>
    <scope>NUCLEOTIDE SEQUENCE [LARGE SCALE GENOMIC DNA]</scope>
    <source>
        <tissue evidence="2">Muscle</tissue>
    </source>
</reference>
<accession>A0A423TEY7</accession>
<feature type="region of interest" description="Disordered" evidence="1">
    <location>
        <begin position="310"/>
        <end position="361"/>
    </location>
</feature>
<feature type="region of interest" description="Disordered" evidence="1">
    <location>
        <begin position="380"/>
        <end position="435"/>
    </location>
</feature>
<name>A0A423TEY7_PENVA</name>
<reference evidence="2 3" key="2">
    <citation type="submission" date="2019-01" db="EMBL/GenBank/DDBJ databases">
        <title>The decoding of complex shrimp genome reveals the adaptation for benthos swimmer, frequently molting mechanism and breeding impact on genome.</title>
        <authorList>
            <person name="Sun Y."/>
            <person name="Gao Y."/>
            <person name="Yu Y."/>
        </authorList>
    </citation>
    <scope>NUCLEOTIDE SEQUENCE [LARGE SCALE GENOMIC DNA]</scope>
    <source>
        <tissue evidence="2">Muscle</tissue>
    </source>
</reference>
<gene>
    <name evidence="2" type="ORF">C7M84_006508</name>
</gene>
<dbReference type="AlphaFoldDB" id="A0A423TEY7"/>
<protein>
    <submittedName>
        <fullName evidence="2">Uncharacterized protein</fullName>
    </submittedName>
</protein>
<sequence>MAVLCPRPSPPSPSHIVRSRGRRRLPLSPRSSPSAFGNTLTVLSASTLPTFHFLHPPFHLALVFAYFLIFPDFRPPVASPVFRCSIHLARPCSHLVLTPASTRILLWLRASSSIYRDLDNKKIIDLIYQLKLPVNYHALIPLFFPLSITPTYRSTCLILSTFTILPSSTSLTLLPPYLHPSRTLLSVLPHLPPTLLSLSHLYPTLRSPSFHPSLTLSPSSHPPLILSPSFHRSFTLSPSSHPSLTLFYPFLTLTLLPPSLTLSPAFHPSLTLILLPPLSFSPTFSHLLPTSLTLPPTFSHLLPLLSPSLSSPLASTPSHPPPTPSHPRSGRPRNRHPGVSSTSWRGEDGISRRRPGNCSKTLRSGLRRLLFDLQLTRRTSTHGRHANTYIKHQRVGTSRGPTALGCGDEGRGGRAKGSGRASGKDEESRENGSPR</sequence>
<evidence type="ECO:0000313" key="3">
    <source>
        <dbReference type="Proteomes" id="UP000283509"/>
    </source>
</evidence>
<comment type="caution">
    <text evidence="2">The sequence shown here is derived from an EMBL/GenBank/DDBJ whole genome shotgun (WGS) entry which is preliminary data.</text>
</comment>
<evidence type="ECO:0000313" key="2">
    <source>
        <dbReference type="EMBL" id="ROT74975.1"/>
    </source>
</evidence>